<sequence length="1229" mass="144883">MKSGVRKAIYEEKEKKKQNENFPPCMGVEHIGIAKPQFIRWLEEWTNEFCEKYTKYFGAINSKCDPRKGADDCDDNSNIECKRACANYTNWLNPKRIEWNGMSNYYNKIYRKSNKESEDGKDYSMIMEPTVIDYLNKRCHGEINGNYICCSCKNIGAYNTTSGTVNKKLQKKETECEDNKGPLDLMNEVLNKMDEKYSEHKMKCTEVYLEHVEEQLKEIDNAIKDYKLYPLDRCFDDQTKMKVCDLIRDAIGCKDKTKLDELDEWNDMDLRDPYNKHKGVLIPPRRRQLCFSRIVRGPANLRSLNEFKEEILKGAQSEGKFLGNYYNEDKDKEKKEHKDKEKALEAMKNSFYDYEYIIKGSDILENIQFKDIKRKLDKLLTKETNNNTKKVDDWWETNKKSIWNAMLCGYKKSGNKIIDPSWCTIPTTEKTPQFLRWIKEWGTNVCIQKEKYKKNVKSECSNVPNNNLGAQESESKNCISEIKKYQEWSRKRSIQWEAISKRYKRMDEFKNTFKNIKEPDANEYLKEHCSKCPCGFNDMEEITKYTNIGNEAFNTIIEKVKIPAELEDVIYRLKHHEYDKGNDYICNKYKNINVNMKKNNDDTWTDLVKNSSDINKGVLIPPRRKNLFLKIDQSDICKYKKNPKLFNDFIYSSAFTEVERLKKVYGEARAKVAHSMKYSFADIGNIIKGDDMMENNSSDKIGKILGDGVGQNEKRKKWWDMNKYHVWEAMLCGYKHAYGNISHDDKKKLDIPNNDNEHQFLRWFTEWSEDFCNNRYKELEKLKMSCPHNVCFLDEGTEKKCMEACDKYKSYVLSKKKEYEIQKKKYDTEFKNQNGNQKDAPDYIKDKCNNNCDCISYHIDDKKNWKEPYDTFDDDKFKGKCDCPKPLPLFSDNTSDILQKTIPFGVALALGSIAFLFMKYACLDTYTLPKYKTLIEVVLEPSKRDTFNTSSGDTFTNKLTDDEWNQLKQDFIEQYLQNIQKDFILHDSVNEKPFITQIQDRFLDSSHEEVIYNIDWNVPENINRITNNMDDPKYSSNNLYTGTDLINDSLNGNQYIDIYDEMLKRKENELFGTYHTKYTTFNSVSKQTPSDPIINQLDLYHNWMDKHRDICEQWKTKEDMLYKLNEVWNMERKEYLLDIQPSTLDDIHKINDETYNIISTNNIYDHPSQETPLQLLGSTNIIPSYITTEQNNGLRTNISMDTYIDETNNNNVVATSIIGDDQMENSYNC</sequence>
<dbReference type="InterPro" id="IPR029211">
    <property type="entry name" value="PfEMP1_ATS"/>
</dbReference>
<dbReference type="Proteomes" id="UP000030708">
    <property type="component" value="Unassembled WGS sequence"/>
</dbReference>
<dbReference type="Gene3D" id="1.20.58.830">
    <property type="match status" value="3"/>
</dbReference>
<feature type="domain" description="Plasmodium falciparum erythrocyte membrane protein 1 acidic terminal segment" evidence="2">
    <location>
        <begin position="926"/>
        <end position="1184"/>
    </location>
</feature>
<dbReference type="AlphaFoldDB" id="A0A024WF37"/>
<feature type="domain" description="Duffy-antigen binding" evidence="1">
    <location>
        <begin position="617"/>
        <end position="756"/>
    </location>
</feature>
<dbReference type="EMBL" id="KI926265">
    <property type="protein sequence ID" value="ETW39125.1"/>
    <property type="molecule type" value="Genomic_DNA"/>
</dbReference>
<dbReference type="InterPro" id="IPR042202">
    <property type="entry name" value="Duffy-ag-bd_sf"/>
</dbReference>
<proteinExistence type="predicted"/>
<reference evidence="3 4" key="1">
    <citation type="submission" date="2013-02" db="EMBL/GenBank/DDBJ databases">
        <title>The Genome Annotation of Plasmodium falciparum Tanzania (2000708).</title>
        <authorList>
            <consortium name="The Broad Institute Genome Sequencing Platform"/>
            <consortium name="The Broad Institute Genome Sequencing Center for Infectious Disease"/>
            <person name="Neafsey D."/>
            <person name="Hoffman S."/>
            <person name="Volkman S."/>
            <person name="Rosenthal P."/>
            <person name="Walker B."/>
            <person name="Young S.K."/>
            <person name="Zeng Q."/>
            <person name="Gargeya S."/>
            <person name="Fitzgerald M."/>
            <person name="Haas B."/>
            <person name="Abouelleil A."/>
            <person name="Allen A.W."/>
            <person name="Alvarado L."/>
            <person name="Arachchi H.M."/>
            <person name="Berlin A.M."/>
            <person name="Chapman S.B."/>
            <person name="Gainer-Dewar J."/>
            <person name="Goldberg J."/>
            <person name="Griggs A."/>
            <person name="Gujja S."/>
            <person name="Hansen M."/>
            <person name="Howarth C."/>
            <person name="Imamovic A."/>
            <person name="Ireland A."/>
            <person name="Larimer J."/>
            <person name="McCowan C."/>
            <person name="Murphy C."/>
            <person name="Pearson M."/>
            <person name="Poon T.W."/>
            <person name="Priest M."/>
            <person name="Roberts A."/>
            <person name="Saif S."/>
            <person name="Shea T."/>
            <person name="Sisk P."/>
            <person name="Sykes S."/>
            <person name="Wortman J."/>
            <person name="Nusbaum C."/>
            <person name="Birren B."/>
        </authorList>
    </citation>
    <scope>NUCLEOTIDE SEQUENCE [LARGE SCALE GENOMIC DNA]</scope>
    <source>
        <strain evidence="4">Tanzania (2000708)</strain>
    </source>
</reference>
<dbReference type="Pfam" id="PF15445">
    <property type="entry name" value="ATS"/>
    <property type="match status" value="1"/>
</dbReference>
<protein>
    <submittedName>
        <fullName evidence="3">Uncharacterized protein</fullName>
    </submittedName>
</protein>
<reference evidence="3 4" key="2">
    <citation type="submission" date="2013-02" db="EMBL/GenBank/DDBJ databases">
        <title>The Genome Sequence of Plasmodium falciparum Tanzania (2000708).</title>
        <authorList>
            <consortium name="The Broad Institute Genome Sequencing Platform"/>
            <consortium name="The Broad Institute Genome Sequencing Center for Infectious Disease"/>
            <person name="Neafsey D."/>
            <person name="Cheeseman I."/>
            <person name="Volkman S."/>
            <person name="Adams J."/>
            <person name="Walker B."/>
            <person name="Young S.K."/>
            <person name="Zeng Q."/>
            <person name="Gargeya S."/>
            <person name="Fitzgerald M."/>
            <person name="Haas B."/>
            <person name="Abouelleil A."/>
            <person name="Alvarado L."/>
            <person name="Arachchi H.M."/>
            <person name="Berlin A.M."/>
            <person name="Chapman S.B."/>
            <person name="Dewar J."/>
            <person name="Goldberg J."/>
            <person name="Griggs A."/>
            <person name="Gujja S."/>
            <person name="Hansen M."/>
            <person name="Howarth C."/>
            <person name="Imamovic A."/>
            <person name="Larimer J."/>
            <person name="McCowan C."/>
            <person name="Murphy C."/>
            <person name="Neiman D."/>
            <person name="Pearson M."/>
            <person name="Priest M."/>
            <person name="Roberts A."/>
            <person name="Saif S."/>
            <person name="Shea T."/>
            <person name="Sisk P."/>
            <person name="Sykes S."/>
            <person name="Wortman J."/>
            <person name="Nusbaum C."/>
            <person name="Birren B."/>
        </authorList>
    </citation>
    <scope>NUCLEOTIDE SEQUENCE [LARGE SCALE GENOMIC DNA]</scope>
    <source>
        <strain evidence="4">Tanzania (2000708)</strain>
    </source>
</reference>
<dbReference type="SUPFAM" id="SSF140924">
    <property type="entry name" value="Duffy binding domain-like"/>
    <property type="match status" value="3"/>
</dbReference>
<dbReference type="Gene3D" id="1.10.1900.40">
    <property type="entry name" value="Acidic terminal segments, variant surface antigen of PfEMP1"/>
    <property type="match status" value="2"/>
</dbReference>
<gene>
    <name evidence="3" type="ORF">PFTANZ_00168</name>
</gene>
<dbReference type="Pfam" id="PF05424">
    <property type="entry name" value="Duffy_binding"/>
    <property type="match status" value="2"/>
</dbReference>
<dbReference type="FunFam" id="1.10.1900.40:FF:000001">
    <property type="entry name" value="Erythrocyte membrane protein 1"/>
    <property type="match status" value="1"/>
</dbReference>
<evidence type="ECO:0000313" key="4">
    <source>
        <dbReference type="Proteomes" id="UP000030708"/>
    </source>
</evidence>
<accession>A0A024WF37</accession>
<dbReference type="GO" id="GO:0046789">
    <property type="term" value="F:host cell surface receptor binding"/>
    <property type="evidence" value="ECO:0007669"/>
    <property type="project" value="InterPro"/>
</dbReference>
<dbReference type="InterPro" id="IPR044932">
    <property type="entry name" value="PfEMP1_ATS_sf"/>
</dbReference>
<organism evidence="3 4">
    <name type="scientific">Plasmodium falciparum Tanzania</name>
    <name type="common">2000708</name>
    <dbReference type="NCBI Taxonomy" id="1036725"/>
    <lineage>
        <taxon>Eukaryota</taxon>
        <taxon>Sar</taxon>
        <taxon>Alveolata</taxon>
        <taxon>Apicomplexa</taxon>
        <taxon>Aconoidasida</taxon>
        <taxon>Haemosporida</taxon>
        <taxon>Plasmodiidae</taxon>
        <taxon>Plasmodium</taxon>
        <taxon>Plasmodium (Laverania)</taxon>
    </lineage>
</organism>
<feature type="domain" description="Duffy-antigen binding" evidence="1">
    <location>
        <begin position="279"/>
        <end position="436"/>
    </location>
</feature>
<dbReference type="OrthoDB" id="377451at2759"/>
<dbReference type="FunFam" id="1.10.1900.40:FF:000008">
    <property type="entry name" value="Erythrocyte membrane protein 1 (PfEMP1)"/>
    <property type="match status" value="1"/>
</dbReference>
<dbReference type="InterPro" id="IPR008602">
    <property type="entry name" value="Duffy-antigen-binding"/>
</dbReference>
<evidence type="ECO:0000259" key="1">
    <source>
        <dbReference type="Pfam" id="PF05424"/>
    </source>
</evidence>
<evidence type="ECO:0000313" key="3">
    <source>
        <dbReference type="EMBL" id="ETW39125.1"/>
    </source>
</evidence>
<dbReference type="Gene3D" id="1.20.1310.20">
    <property type="entry name" value="Duffy-antigen binding domain"/>
    <property type="match status" value="2"/>
</dbReference>
<name>A0A024WF37_PLAFA</name>
<dbReference type="GO" id="GO:0016020">
    <property type="term" value="C:membrane"/>
    <property type="evidence" value="ECO:0007669"/>
    <property type="project" value="InterPro"/>
</dbReference>
<evidence type="ECO:0000259" key="2">
    <source>
        <dbReference type="Pfam" id="PF15445"/>
    </source>
</evidence>
<dbReference type="FunFam" id="1.20.58.830:FF:000007">
    <property type="entry name" value="VAR2CSA"/>
    <property type="match status" value="1"/>
</dbReference>